<dbReference type="RefSeq" id="WP_077339858.1">
    <property type="nucleotide sequence ID" value="NZ_CP019605.1"/>
</dbReference>
<proteinExistence type="predicted"/>
<dbReference type="AlphaFoldDB" id="A0A1Q2CC21"/>
<dbReference type="OrthoDB" id="9148135at2"/>
<dbReference type="Proteomes" id="UP000188324">
    <property type="component" value="Chromosome"/>
</dbReference>
<name>A0A1Q2CC21_9ACTN</name>
<protein>
    <submittedName>
        <fullName evidence="1">Uncharacterized protein</fullName>
    </submittedName>
</protein>
<dbReference type="EMBL" id="CP019605">
    <property type="protein sequence ID" value="AQP43651.1"/>
    <property type="molecule type" value="Genomic_DNA"/>
</dbReference>
<keyword evidence="2" id="KW-1185">Reference proteome</keyword>
<dbReference type="STRING" id="1610493.RPIT_01505"/>
<evidence type="ECO:0000313" key="1">
    <source>
        <dbReference type="EMBL" id="AQP43651.1"/>
    </source>
</evidence>
<gene>
    <name evidence="1" type="ORF">RPIT_01505</name>
</gene>
<accession>A0A1Q2CC21</accession>
<sequence>MPDQKRARLRLVAQSLVGPSFVSPEDAVSAFGAMQGQDLTGVIASAALRSRGGAESVLGAMDSGALVRGYPMRGTVFLLPGRDAAWITELCAGPALRASAARRHSLGLDETDLGKADEVATAALAASPLPRSQLLARWTEHGITTADGRGYHLLTTLIMMGRLIYGPWHDGEQLVALAEGWLPDGSDLAGRFNGERIDAVADLLRRYLLSHGPATIRDFAWWTKLALREIRAALPLIAGELETDGADEASYWAPGLQERAAGLGREPSRPLLLPGFDEFVLGYQDRLFAMTEAEHHRLVPGNNGVFKPSIVAGGRVRGVWRRAGRPGRRQLEVDGFGDLPASVAKRLPALFEDFPFPVP</sequence>
<evidence type="ECO:0000313" key="2">
    <source>
        <dbReference type="Proteomes" id="UP000188324"/>
    </source>
</evidence>
<dbReference type="Pfam" id="PF06224">
    <property type="entry name" value="AlkZ-like"/>
    <property type="match status" value="1"/>
</dbReference>
<reference evidence="1 2" key="1">
    <citation type="journal article" date="2016" name="Int. J. Syst. Evol. Microbiol.">
        <title>Tessaracoccus flavus sp. nov., isolated from the drainage system of a lindane-producing factory.</title>
        <authorList>
            <person name="Kumari R."/>
            <person name="Singh P."/>
            <person name="Schumann P."/>
            <person name="Lal R."/>
        </authorList>
    </citation>
    <scope>NUCLEOTIDE SEQUENCE [LARGE SCALE GENOMIC DNA]</scope>
    <source>
        <strain evidence="1 2">RP1T</strain>
    </source>
</reference>
<dbReference type="PANTHER" id="PTHR38479">
    <property type="entry name" value="LMO0824 PROTEIN"/>
    <property type="match status" value="1"/>
</dbReference>
<organism evidence="1 2">
    <name type="scientific">Tessaracoccus flavus</name>
    <dbReference type="NCBI Taxonomy" id="1610493"/>
    <lineage>
        <taxon>Bacteria</taxon>
        <taxon>Bacillati</taxon>
        <taxon>Actinomycetota</taxon>
        <taxon>Actinomycetes</taxon>
        <taxon>Propionibacteriales</taxon>
        <taxon>Propionibacteriaceae</taxon>
        <taxon>Tessaracoccus</taxon>
    </lineage>
</organism>
<dbReference type="PANTHER" id="PTHR38479:SF2">
    <property type="entry name" value="WINGED HELIX DNA-BINDING DOMAIN-CONTAINING PROTEIN"/>
    <property type="match status" value="1"/>
</dbReference>
<dbReference type="KEGG" id="tfl:RPIT_01505"/>
<dbReference type="InterPro" id="IPR009351">
    <property type="entry name" value="AlkZ-like"/>
</dbReference>